<evidence type="ECO:0000313" key="4">
    <source>
        <dbReference type="Proteomes" id="UP000324974"/>
    </source>
</evidence>
<evidence type="ECO:0000259" key="2">
    <source>
        <dbReference type="Pfam" id="PF01345"/>
    </source>
</evidence>
<feature type="domain" description="DUF11" evidence="2">
    <location>
        <begin position="211"/>
        <end position="304"/>
    </location>
</feature>
<dbReference type="EMBL" id="CP042425">
    <property type="protein sequence ID" value="QEL20345.1"/>
    <property type="molecule type" value="Genomic_DNA"/>
</dbReference>
<dbReference type="InterPro" id="IPR001434">
    <property type="entry name" value="OmcB-like_DUF11"/>
</dbReference>
<keyword evidence="1" id="KW-0732">Signal</keyword>
<dbReference type="Gene3D" id="2.60.40.10">
    <property type="entry name" value="Immunoglobulins"/>
    <property type="match status" value="2"/>
</dbReference>
<feature type="domain" description="DUF11" evidence="2">
    <location>
        <begin position="333"/>
        <end position="398"/>
    </location>
</feature>
<dbReference type="NCBIfam" id="TIGR01451">
    <property type="entry name" value="B_ant_repeat"/>
    <property type="match status" value="1"/>
</dbReference>
<accession>A0A5C1AP38</accession>
<dbReference type="Pfam" id="PF01345">
    <property type="entry name" value="DUF11"/>
    <property type="match status" value="3"/>
</dbReference>
<dbReference type="OrthoDB" id="282600at2"/>
<dbReference type="KEGG" id="lrs:PX52LOC_07438"/>
<dbReference type="PANTHER" id="PTHR34819:SF3">
    <property type="entry name" value="CELL SURFACE PROTEIN"/>
    <property type="match status" value="1"/>
</dbReference>
<name>A0A5C1AP38_9BACT</name>
<organism evidence="3 4">
    <name type="scientific">Limnoglobus roseus</name>
    <dbReference type="NCBI Taxonomy" id="2598579"/>
    <lineage>
        <taxon>Bacteria</taxon>
        <taxon>Pseudomonadati</taxon>
        <taxon>Planctomycetota</taxon>
        <taxon>Planctomycetia</taxon>
        <taxon>Gemmatales</taxon>
        <taxon>Gemmataceae</taxon>
        <taxon>Limnoglobus</taxon>
    </lineage>
</organism>
<dbReference type="InterPro" id="IPR047589">
    <property type="entry name" value="DUF11_rpt"/>
</dbReference>
<gene>
    <name evidence="3" type="ORF">PX52LOC_07438</name>
</gene>
<evidence type="ECO:0000313" key="3">
    <source>
        <dbReference type="EMBL" id="QEL20345.1"/>
    </source>
</evidence>
<dbReference type="InterPro" id="IPR051172">
    <property type="entry name" value="Chlamydia_OmcB"/>
</dbReference>
<keyword evidence="4" id="KW-1185">Reference proteome</keyword>
<dbReference type="InterPro" id="IPR013783">
    <property type="entry name" value="Ig-like_fold"/>
</dbReference>
<evidence type="ECO:0000256" key="1">
    <source>
        <dbReference type="SAM" id="SignalP"/>
    </source>
</evidence>
<dbReference type="PANTHER" id="PTHR34819">
    <property type="entry name" value="LARGE CYSTEINE-RICH PERIPLASMIC PROTEIN OMCB"/>
    <property type="match status" value="1"/>
</dbReference>
<reference evidence="4" key="1">
    <citation type="submission" date="2019-08" db="EMBL/GenBank/DDBJ databases">
        <title>Limnoglobus roseus gen. nov., sp. nov., a novel freshwater planctomycete with a giant genome from the family Gemmataceae.</title>
        <authorList>
            <person name="Kulichevskaya I.S."/>
            <person name="Naumoff D.G."/>
            <person name="Miroshnikov K."/>
            <person name="Ivanova A."/>
            <person name="Philippov D.A."/>
            <person name="Hakobyan A."/>
            <person name="Rijpstra I.C."/>
            <person name="Sinninghe Damste J.S."/>
            <person name="Liesack W."/>
            <person name="Dedysh S.N."/>
        </authorList>
    </citation>
    <scope>NUCLEOTIDE SEQUENCE [LARGE SCALE GENOMIC DNA]</scope>
    <source>
        <strain evidence="4">PX52</strain>
    </source>
</reference>
<dbReference type="AlphaFoldDB" id="A0A5C1AP38"/>
<feature type="chain" id="PRO_5022683914" description="DUF11 domain-containing protein" evidence="1">
    <location>
        <begin position="25"/>
        <end position="551"/>
    </location>
</feature>
<dbReference type="Proteomes" id="UP000324974">
    <property type="component" value="Chromosome"/>
</dbReference>
<protein>
    <recommendedName>
        <fullName evidence="2">DUF11 domain-containing protein</fullName>
    </recommendedName>
</protein>
<feature type="signal peptide" evidence="1">
    <location>
        <begin position="1"/>
        <end position="24"/>
    </location>
</feature>
<proteinExistence type="predicted"/>
<feature type="domain" description="DUF11" evidence="2">
    <location>
        <begin position="441"/>
        <end position="532"/>
    </location>
</feature>
<dbReference type="RefSeq" id="WP_149114653.1">
    <property type="nucleotide sequence ID" value="NZ_CP042425.1"/>
</dbReference>
<sequence>MTRRMKFRLVLICGLFLSASSVVGQPPPDDRPAAPSSPVIDPEIQQAQNLETPALTRPGRGYWNGTLTSQVGPPPQAAAPVEARPVQSLPPQPPTPAVSLTVLIPRDHPPGQDIPCTIKAANNSGGDAHKVVVRIEPEGADIIPIEPKTAIQPGQHPTWNFKTLKAGESQKIELKLHPKADATSVSVKAFVALEHGQAVKTNLSEPKLQVKTVVPKQHPADDPIPVRVTIHNNGRVAISGAKLTQTISEGFEFHKDIAGGEKTKQPSQRLWAVGTVQPGETKTLQYLVTATKGRSLQVMSVLAAENKVQESDTAESRILESGLKVQISGDGKTTSEQPAQYEATVTNTGTMPLTNVRVTGSIPDECRLTKMTRGGKESQGQVYWTIPKLAPGESQSVRWGLLSSGGGRKQVRAAAIAGRVEDTAKAETVFQGTAILHWNTSFDRDTVAYDQQGVMTIRVSNSGSEPAANVKLSVELPKSLVSVVQVSPAYKKDGEKIIFDTRTVAAGKAETFTITFKGEQFGRAFFNAKLSADALGDKPLGAEKYVEIVRR</sequence>